<dbReference type="Proteomes" id="UP000789901">
    <property type="component" value="Unassembled WGS sequence"/>
</dbReference>
<name>A0ABN7W334_GIGMA</name>
<protein>
    <submittedName>
        <fullName evidence="1">39619_t:CDS:1</fullName>
    </submittedName>
</protein>
<gene>
    <name evidence="1" type="ORF">GMARGA_LOCUS26003</name>
</gene>
<accession>A0ABN7W334</accession>
<evidence type="ECO:0000313" key="1">
    <source>
        <dbReference type="EMBL" id="CAG8814266.1"/>
    </source>
</evidence>
<organism evidence="1 2">
    <name type="scientific">Gigaspora margarita</name>
    <dbReference type="NCBI Taxonomy" id="4874"/>
    <lineage>
        <taxon>Eukaryota</taxon>
        <taxon>Fungi</taxon>
        <taxon>Fungi incertae sedis</taxon>
        <taxon>Mucoromycota</taxon>
        <taxon>Glomeromycotina</taxon>
        <taxon>Glomeromycetes</taxon>
        <taxon>Diversisporales</taxon>
        <taxon>Gigasporaceae</taxon>
        <taxon>Gigaspora</taxon>
    </lineage>
</organism>
<proteinExistence type="predicted"/>
<reference evidence="1 2" key="1">
    <citation type="submission" date="2021-06" db="EMBL/GenBank/DDBJ databases">
        <authorList>
            <person name="Kallberg Y."/>
            <person name="Tangrot J."/>
            <person name="Rosling A."/>
        </authorList>
    </citation>
    <scope>NUCLEOTIDE SEQUENCE [LARGE SCALE GENOMIC DNA]</scope>
    <source>
        <strain evidence="1 2">120-4 pot B 10/14</strain>
    </source>
</reference>
<feature type="non-terminal residue" evidence="1">
    <location>
        <position position="1"/>
    </location>
</feature>
<dbReference type="EMBL" id="CAJVQB010029580">
    <property type="protein sequence ID" value="CAG8814266.1"/>
    <property type="molecule type" value="Genomic_DNA"/>
</dbReference>
<sequence length="142" mass="15668">ASFIFQDNKTTQELSVFKVISSYQERDNKVQYTSSILQIVPDMTIEEIVAENSNALPVIEVSENFSLFVLREPTKVFNIFGSQANLQIAFEAGLLASNNALGILSAFAMPFNNVSVLSLLPAPPSSANLYVYNPSKDFHTTK</sequence>
<evidence type="ECO:0000313" key="2">
    <source>
        <dbReference type="Proteomes" id="UP000789901"/>
    </source>
</evidence>
<comment type="caution">
    <text evidence="1">The sequence shown here is derived from an EMBL/GenBank/DDBJ whole genome shotgun (WGS) entry which is preliminary data.</text>
</comment>
<keyword evidence="2" id="KW-1185">Reference proteome</keyword>